<dbReference type="EnsemblMetazoa" id="XM_029489819.1">
    <property type="protein sequence ID" value="XP_029345679.1"/>
    <property type="gene ID" value="LOC115034102"/>
</dbReference>
<dbReference type="InterPro" id="IPR004210">
    <property type="entry name" value="BESS_motif"/>
</dbReference>
<reference evidence="5" key="2">
    <citation type="submission" date="2022-06" db="UniProtKB">
        <authorList>
            <consortium name="EnsemblMetazoa"/>
        </authorList>
    </citation>
    <scope>IDENTIFICATION</scope>
</reference>
<feature type="domain" description="BESS" evidence="4">
    <location>
        <begin position="185"/>
        <end position="224"/>
    </location>
</feature>
<dbReference type="AlphaFoldDB" id="A0A8R2NQK9"/>
<proteinExistence type="predicted"/>
<name>A0A8R2NQK9_ACYPI</name>
<feature type="region of interest" description="Disordered" evidence="2">
    <location>
        <begin position="285"/>
        <end position="310"/>
    </location>
</feature>
<keyword evidence="1" id="KW-0539">Nucleus</keyword>
<dbReference type="InterPro" id="IPR039353">
    <property type="entry name" value="TF_Adf1"/>
</dbReference>
<evidence type="ECO:0000256" key="2">
    <source>
        <dbReference type="SAM" id="MobiDB-lite"/>
    </source>
</evidence>
<sequence length="310" mass="36173">MEIEIDMLINEVEKRPAIWDMTTHEYSNRTMKRRSWEELVLIFGSPEDSEEKKKNLGLELQKRWKGIRDAYVKEVKKMKQVKSGSGAVKSSYLYYRRLQFLQPTIKKNSTESNFKTADVDGDTNLESATENPIEENSSIVSNEEGTFKSPLQQRKKIKLHPADEHFANIIEKSLNRKNTVEKKEDDEDKLFCLSLYKEIKKVPDAMRLKTKIEIYNLLLRNQSIQTNPQPSSTDISKSNHVSTSYSQQNMQRYAYPQYDRPNYTTIPYDTLRQNQIYTQFNQNMEPLQTPSPLSTNSEISQESSDLDLFA</sequence>
<dbReference type="KEGG" id="api:115034102"/>
<dbReference type="PANTHER" id="PTHR12243:SF67">
    <property type="entry name" value="COREPRESSOR OF PANGOLIN, ISOFORM A-RELATED"/>
    <property type="match status" value="1"/>
</dbReference>
<dbReference type="Pfam" id="PF10545">
    <property type="entry name" value="MADF_DNA_bdg"/>
    <property type="match status" value="1"/>
</dbReference>
<feature type="compositionally biased region" description="Low complexity" evidence="2">
    <location>
        <begin position="130"/>
        <end position="144"/>
    </location>
</feature>
<dbReference type="OrthoDB" id="6627638at2759"/>
<evidence type="ECO:0000259" key="3">
    <source>
        <dbReference type="PROSITE" id="PS51029"/>
    </source>
</evidence>
<dbReference type="GO" id="GO:0003677">
    <property type="term" value="F:DNA binding"/>
    <property type="evidence" value="ECO:0007669"/>
    <property type="project" value="InterPro"/>
</dbReference>
<evidence type="ECO:0000259" key="4">
    <source>
        <dbReference type="PROSITE" id="PS51031"/>
    </source>
</evidence>
<feature type="region of interest" description="Disordered" evidence="2">
    <location>
        <begin position="116"/>
        <end position="153"/>
    </location>
</feature>
<reference evidence="6" key="1">
    <citation type="submission" date="2010-06" db="EMBL/GenBank/DDBJ databases">
        <authorList>
            <person name="Jiang H."/>
            <person name="Abraham K."/>
            <person name="Ali S."/>
            <person name="Alsbrooks S.L."/>
            <person name="Anim B.N."/>
            <person name="Anosike U.S."/>
            <person name="Attaway T."/>
            <person name="Bandaranaike D.P."/>
            <person name="Battles P.K."/>
            <person name="Bell S.N."/>
            <person name="Bell A.V."/>
            <person name="Beltran B."/>
            <person name="Bickham C."/>
            <person name="Bustamante Y."/>
            <person name="Caleb T."/>
            <person name="Canada A."/>
            <person name="Cardenas V."/>
            <person name="Carter K."/>
            <person name="Chacko J."/>
            <person name="Chandrabose M.N."/>
            <person name="Chavez D."/>
            <person name="Chavez A."/>
            <person name="Chen L."/>
            <person name="Chu H.-S."/>
            <person name="Claassen K.J."/>
            <person name="Cockrell R."/>
            <person name="Collins M."/>
            <person name="Cooper J.A."/>
            <person name="Cree A."/>
            <person name="Curry S.M."/>
            <person name="Da Y."/>
            <person name="Dao M.D."/>
            <person name="Das B."/>
            <person name="Davila M.-L."/>
            <person name="Davy-Carroll L."/>
            <person name="Denson S."/>
            <person name="Dinh H."/>
            <person name="Ebong V.E."/>
            <person name="Edwards J.R."/>
            <person name="Egan A."/>
            <person name="El-Daye J."/>
            <person name="Escobedo L."/>
            <person name="Fernandez S."/>
            <person name="Fernando P.R."/>
            <person name="Flagg N."/>
            <person name="Forbes L.D."/>
            <person name="Fowler R.G."/>
            <person name="Fu Q."/>
            <person name="Gabisi R.A."/>
            <person name="Ganer J."/>
            <person name="Garbino Pronczuk A."/>
            <person name="Garcia R.M."/>
            <person name="Garner T."/>
            <person name="Garrett T.E."/>
            <person name="Gonzalez D.A."/>
            <person name="Hamid H."/>
            <person name="Hawkins E.S."/>
            <person name="Hirani K."/>
            <person name="Hogues M.E."/>
            <person name="Hollins B."/>
            <person name="Hsiao C.-H."/>
            <person name="Jabil R."/>
            <person name="James M.L."/>
            <person name="Jhangiani S.N."/>
            <person name="Johnson B."/>
            <person name="Johnson Q."/>
            <person name="Joshi V."/>
            <person name="Kalu J.B."/>
            <person name="Kam C."/>
            <person name="Kashfia A."/>
            <person name="Keebler J."/>
            <person name="Kisamo H."/>
            <person name="Kovar C.L."/>
            <person name="Lago L.A."/>
            <person name="Lai C.-Y."/>
            <person name="Laidlaw J."/>
            <person name="Lara F."/>
            <person name="Le T.-K."/>
            <person name="Lee S.L."/>
            <person name="Legall F.H."/>
            <person name="Lemon S.J."/>
            <person name="Lewis L.R."/>
            <person name="Li B."/>
            <person name="Liu Y."/>
            <person name="Liu Y.-S."/>
            <person name="Lopez J."/>
            <person name="Lozado R.J."/>
            <person name="Lu J."/>
            <person name="Madu R.C."/>
            <person name="Maheshwari M."/>
            <person name="Maheshwari R."/>
            <person name="Malloy K."/>
            <person name="Martinez E."/>
            <person name="Mathew T."/>
            <person name="Mercado I.C."/>
            <person name="Mercado C."/>
            <person name="Meyer B."/>
            <person name="Montgomery K."/>
            <person name="Morgan M.B."/>
            <person name="Munidasa M."/>
            <person name="Nazareth L.V."/>
            <person name="Nelson J."/>
            <person name="Ng B.M."/>
            <person name="Nguyen N.B."/>
            <person name="Nguyen P.Q."/>
            <person name="Nguyen T."/>
            <person name="Obregon M."/>
            <person name="Okwuonu G.O."/>
            <person name="Onwere C.G."/>
            <person name="Orozco G."/>
            <person name="Parra A."/>
            <person name="Patel S."/>
            <person name="Patil S."/>
            <person name="Perez A."/>
            <person name="Perez Y."/>
            <person name="Pham C."/>
            <person name="Primus E.L."/>
            <person name="Pu L.-L."/>
            <person name="Puazo M."/>
            <person name="Qin X."/>
            <person name="Quiroz J.B."/>
            <person name="Reese J."/>
            <person name="Richards S."/>
            <person name="Rives C.M."/>
            <person name="Robberts R."/>
            <person name="Ruiz S.J."/>
            <person name="Ruiz M.J."/>
            <person name="Santibanez J."/>
            <person name="Schneider B.W."/>
            <person name="Sisson I."/>
            <person name="Smith M."/>
            <person name="Sodergren E."/>
            <person name="Song X.-Z."/>
            <person name="Song B.B."/>
            <person name="Summersgill H."/>
            <person name="Thelus R."/>
            <person name="Thornton R.D."/>
            <person name="Trejos Z.Y."/>
            <person name="Usmani K."/>
            <person name="Vattathil S."/>
            <person name="Villasana D."/>
            <person name="Walker D.L."/>
            <person name="Wang S."/>
            <person name="Wang K."/>
            <person name="White C.S."/>
            <person name="Williams A.C."/>
            <person name="Williamson J."/>
            <person name="Wilson K."/>
            <person name="Woghiren I.O."/>
            <person name="Woodworth J.R."/>
            <person name="Worley K.C."/>
            <person name="Wright R.A."/>
            <person name="Wu W."/>
            <person name="Young L."/>
            <person name="Zhang L."/>
            <person name="Zhang J."/>
            <person name="Zhu Y."/>
            <person name="Muzny D.M."/>
            <person name="Weinstock G."/>
            <person name="Gibbs R.A."/>
        </authorList>
    </citation>
    <scope>NUCLEOTIDE SEQUENCE [LARGE SCALE GENOMIC DNA]</scope>
    <source>
        <strain evidence="6">LSR1</strain>
    </source>
</reference>
<evidence type="ECO:0000313" key="6">
    <source>
        <dbReference type="Proteomes" id="UP000007819"/>
    </source>
</evidence>
<dbReference type="PROSITE" id="PS51029">
    <property type="entry name" value="MADF"/>
    <property type="match status" value="1"/>
</dbReference>
<dbReference type="RefSeq" id="XP_029345679.1">
    <property type="nucleotide sequence ID" value="XM_029489819.1"/>
</dbReference>
<evidence type="ECO:0000313" key="5">
    <source>
        <dbReference type="EnsemblMetazoa" id="XP_029345679.1"/>
    </source>
</evidence>
<dbReference type="PANTHER" id="PTHR12243">
    <property type="entry name" value="MADF DOMAIN TRANSCRIPTION FACTOR"/>
    <property type="match status" value="1"/>
</dbReference>
<dbReference type="InterPro" id="IPR006578">
    <property type="entry name" value="MADF-dom"/>
</dbReference>
<dbReference type="GO" id="GO:0006357">
    <property type="term" value="P:regulation of transcription by RNA polymerase II"/>
    <property type="evidence" value="ECO:0007669"/>
    <property type="project" value="TreeGrafter"/>
</dbReference>
<keyword evidence="6" id="KW-1185">Reference proteome</keyword>
<dbReference type="GeneID" id="115034102"/>
<dbReference type="PROSITE" id="PS51031">
    <property type="entry name" value="BESS"/>
    <property type="match status" value="1"/>
</dbReference>
<protein>
    <recommendedName>
        <fullName evidence="7">MADF domain-containing protein</fullName>
    </recommendedName>
</protein>
<accession>A0A8R2NQK9</accession>
<dbReference type="GO" id="GO:0005667">
    <property type="term" value="C:transcription regulator complex"/>
    <property type="evidence" value="ECO:0007669"/>
    <property type="project" value="TreeGrafter"/>
</dbReference>
<evidence type="ECO:0008006" key="7">
    <source>
        <dbReference type="Google" id="ProtNLM"/>
    </source>
</evidence>
<dbReference type="Pfam" id="PF02944">
    <property type="entry name" value="BESS"/>
    <property type="match status" value="1"/>
</dbReference>
<dbReference type="Proteomes" id="UP000007819">
    <property type="component" value="Chromosome A2"/>
</dbReference>
<dbReference type="SMART" id="SM00595">
    <property type="entry name" value="MADF"/>
    <property type="match status" value="1"/>
</dbReference>
<feature type="compositionally biased region" description="Polar residues" evidence="2">
    <location>
        <begin position="285"/>
        <end position="303"/>
    </location>
</feature>
<dbReference type="GO" id="GO:0005634">
    <property type="term" value="C:nucleus"/>
    <property type="evidence" value="ECO:0007669"/>
    <property type="project" value="UniProtKB-SubCell"/>
</dbReference>
<comment type="subcellular location">
    <subcellularLocation>
        <location evidence="1">Nucleus</location>
    </subcellularLocation>
</comment>
<feature type="domain" description="MADF" evidence="3">
    <location>
        <begin position="7"/>
        <end position="106"/>
    </location>
</feature>
<evidence type="ECO:0000256" key="1">
    <source>
        <dbReference type="PROSITE-ProRule" id="PRU00371"/>
    </source>
</evidence>
<organism evidence="5 6">
    <name type="scientific">Acyrthosiphon pisum</name>
    <name type="common">Pea aphid</name>
    <dbReference type="NCBI Taxonomy" id="7029"/>
    <lineage>
        <taxon>Eukaryota</taxon>
        <taxon>Metazoa</taxon>
        <taxon>Ecdysozoa</taxon>
        <taxon>Arthropoda</taxon>
        <taxon>Hexapoda</taxon>
        <taxon>Insecta</taxon>
        <taxon>Pterygota</taxon>
        <taxon>Neoptera</taxon>
        <taxon>Paraneoptera</taxon>
        <taxon>Hemiptera</taxon>
        <taxon>Sternorrhyncha</taxon>
        <taxon>Aphidomorpha</taxon>
        <taxon>Aphidoidea</taxon>
        <taxon>Aphididae</taxon>
        <taxon>Macrosiphini</taxon>
        <taxon>Acyrthosiphon</taxon>
    </lineage>
</organism>